<evidence type="ECO:0000256" key="7">
    <source>
        <dbReference type="ARBA" id="ARBA00037450"/>
    </source>
</evidence>
<dbReference type="InterPro" id="IPR001394">
    <property type="entry name" value="Peptidase_C19_UCH"/>
</dbReference>
<dbReference type="GO" id="GO:0006508">
    <property type="term" value="P:proteolysis"/>
    <property type="evidence" value="ECO:0007669"/>
    <property type="project" value="UniProtKB-KW"/>
</dbReference>
<dbReference type="PROSITE" id="PS50235">
    <property type="entry name" value="USP_3"/>
    <property type="match status" value="1"/>
</dbReference>
<dbReference type="GO" id="GO:0016579">
    <property type="term" value="P:protein deubiquitination"/>
    <property type="evidence" value="ECO:0007669"/>
    <property type="project" value="InterPro"/>
</dbReference>
<dbReference type="GO" id="GO:0005634">
    <property type="term" value="C:nucleus"/>
    <property type="evidence" value="ECO:0007669"/>
    <property type="project" value="TreeGrafter"/>
</dbReference>
<keyword evidence="12" id="KW-1185">Reference proteome</keyword>
<comment type="function">
    <text evidence="7 8">Recognizes and hydrolyzes the peptide bond at the C-terminal Gly of ubiquitin. Involved in the processing of poly-ubiquitin precursors as well as that of ubiquitinated proteins.</text>
</comment>
<evidence type="ECO:0000259" key="10">
    <source>
        <dbReference type="PROSITE" id="PS50235"/>
    </source>
</evidence>
<dbReference type="Pfam" id="PF00443">
    <property type="entry name" value="UCH"/>
    <property type="match status" value="1"/>
</dbReference>
<evidence type="ECO:0000256" key="8">
    <source>
        <dbReference type="RuleBase" id="RU366025"/>
    </source>
</evidence>
<dbReference type="EC" id="3.4.19.12" evidence="8"/>
<feature type="region of interest" description="Disordered" evidence="9">
    <location>
        <begin position="639"/>
        <end position="695"/>
    </location>
</feature>
<feature type="domain" description="USP" evidence="10">
    <location>
        <begin position="175"/>
        <end position="480"/>
    </location>
</feature>
<comment type="similarity">
    <text evidence="2 8">Belongs to the peptidase C19 family.</text>
</comment>
<evidence type="ECO:0000256" key="6">
    <source>
        <dbReference type="ARBA" id="ARBA00022807"/>
    </source>
</evidence>
<dbReference type="PROSITE" id="PS00973">
    <property type="entry name" value="USP_2"/>
    <property type="match status" value="1"/>
</dbReference>
<dbReference type="OrthoDB" id="420187at2759"/>
<comment type="caution">
    <text evidence="11">The sequence shown here is derived from an EMBL/GenBank/DDBJ whole genome shotgun (WGS) entry which is preliminary data.</text>
</comment>
<dbReference type="FunFam" id="3.90.70.10:FF:000116">
    <property type="entry name" value="Ubiquitin carboxyl-terminal hydrolase 20"/>
    <property type="match status" value="1"/>
</dbReference>
<evidence type="ECO:0000256" key="4">
    <source>
        <dbReference type="ARBA" id="ARBA00022786"/>
    </source>
</evidence>
<keyword evidence="4 8" id="KW-0833">Ubl conjugation pathway</keyword>
<dbReference type="SUPFAM" id="SSF54001">
    <property type="entry name" value="Cysteine proteinases"/>
    <property type="match status" value="1"/>
</dbReference>
<evidence type="ECO:0000256" key="1">
    <source>
        <dbReference type="ARBA" id="ARBA00000707"/>
    </source>
</evidence>
<keyword evidence="6 8" id="KW-0788">Thiol protease</keyword>
<dbReference type="InterPro" id="IPR038765">
    <property type="entry name" value="Papain-like_cys_pep_sf"/>
</dbReference>
<comment type="catalytic activity">
    <reaction evidence="1 8">
        <text>Thiol-dependent hydrolysis of ester, thioester, amide, peptide and isopeptide bonds formed by the C-terminal Gly of ubiquitin (a 76-residue protein attached to proteins as an intracellular targeting signal).</text>
        <dbReference type="EC" id="3.4.19.12"/>
    </reaction>
</comment>
<evidence type="ECO:0000256" key="3">
    <source>
        <dbReference type="ARBA" id="ARBA00022670"/>
    </source>
</evidence>
<dbReference type="InterPro" id="IPR050164">
    <property type="entry name" value="Peptidase_C19"/>
</dbReference>
<dbReference type="GO" id="GO:0005829">
    <property type="term" value="C:cytosol"/>
    <property type="evidence" value="ECO:0007669"/>
    <property type="project" value="TreeGrafter"/>
</dbReference>
<dbReference type="InterPro" id="IPR028889">
    <property type="entry name" value="USP"/>
</dbReference>
<keyword evidence="5 8" id="KW-0378">Hydrolase</keyword>
<evidence type="ECO:0000256" key="5">
    <source>
        <dbReference type="ARBA" id="ARBA00022801"/>
    </source>
</evidence>
<reference evidence="12" key="1">
    <citation type="submission" date="2016-06" db="EMBL/GenBank/DDBJ databases">
        <title>Parallel loss of symbiosis genes in relatives of nitrogen-fixing non-legume Parasponia.</title>
        <authorList>
            <person name="Van Velzen R."/>
            <person name="Holmer R."/>
            <person name="Bu F."/>
            <person name="Rutten L."/>
            <person name="Van Zeijl A."/>
            <person name="Liu W."/>
            <person name="Santuari L."/>
            <person name="Cao Q."/>
            <person name="Sharma T."/>
            <person name="Shen D."/>
            <person name="Roswanjaya Y."/>
            <person name="Wardhani T."/>
            <person name="Kalhor M.S."/>
            <person name="Jansen J."/>
            <person name="Van den Hoogen J."/>
            <person name="Gungor B."/>
            <person name="Hartog M."/>
            <person name="Hontelez J."/>
            <person name="Verver J."/>
            <person name="Yang W.-C."/>
            <person name="Schijlen E."/>
            <person name="Repin R."/>
            <person name="Schilthuizen M."/>
            <person name="Schranz E."/>
            <person name="Heidstra R."/>
            <person name="Miyata K."/>
            <person name="Fedorova E."/>
            <person name="Kohlen W."/>
            <person name="Bisseling T."/>
            <person name="Smit S."/>
            <person name="Geurts R."/>
        </authorList>
    </citation>
    <scope>NUCLEOTIDE SEQUENCE [LARGE SCALE GENOMIC DNA]</scope>
    <source>
        <strain evidence="12">cv. WU1-14</strain>
    </source>
</reference>
<accession>A0A2P5BGZ1</accession>
<evidence type="ECO:0000313" key="12">
    <source>
        <dbReference type="Proteomes" id="UP000237105"/>
    </source>
</evidence>
<dbReference type="AlphaFoldDB" id="A0A2P5BGZ1"/>
<sequence>METHLKDLQDSYPAQSLDRSLPFDQSDVMVDLASAASPDPFEAEIIDDLSLALSESLLETLADDLESSAPELSNPTVESPVVVPCSDGAENGESSDLVPPPQGVHGNNLSSARNDGDGEEEAPKGRQLPSSPYYRVRNGLSGFDSSRVWLSENISWPSTGSSFSIREAKPSTVGAGLMNLGNTCFINSVLQCFTHTVLLVQGLLSCNHAMGCGSFEDFCVLCELYHHIQLSMKSSGGIISPVKFVNNLTYFSSSFLRYQQEDAHEFLQCFLDKLERCFLDSKTKKNSLTSPGENLVHKVYGGRLISKLQCCNCGHSSDTFEPLIDLSLEIENVDSLPSALESFTNEEKIEDSETKFTCENCKEEVAVVKQLMVDQAPSVAIFHLKRFKNDGSFVQKIDKHVKFPLELDLKSYTSGDNVELMYDLYAIVVHVGLSPMAGHYFSFVRSSPDTWHRLDDSKVTRVPEEFVLSQDAYILFYVRRGTPWFSSLMGAEKQSFDPDISSTSPLSVLDTVENACPLPSLADINDTLIAPDADDCVEKISCVDVNMCTTTSLGENNCQQEVELDEEKFSGDDVFHPLTPPRSKSPDMFSFEIPVQSYQIPRNHLKSEGWDFSRKRSLNKAPDDSEAKEAIRYLTKSMPSSRGRKLLDAMCRPQSEPASRKKKRLDSPCKRAGPANAHHKSDHGSVVHPVAAVLR</sequence>
<dbReference type="EMBL" id="JXTB01000283">
    <property type="protein sequence ID" value="PON48045.1"/>
    <property type="molecule type" value="Genomic_DNA"/>
</dbReference>
<keyword evidence="3 8" id="KW-0645">Protease</keyword>
<dbReference type="Proteomes" id="UP000237105">
    <property type="component" value="Unassembled WGS sequence"/>
</dbReference>
<dbReference type="PROSITE" id="PS00972">
    <property type="entry name" value="USP_1"/>
    <property type="match status" value="1"/>
</dbReference>
<proteinExistence type="inferred from homology"/>
<evidence type="ECO:0000256" key="9">
    <source>
        <dbReference type="SAM" id="MobiDB-lite"/>
    </source>
</evidence>
<dbReference type="Gene3D" id="3.90.70.10">
    <property type="entry name" value="Cysteine proteinases"/>
    <property type="match status" value="1"/>
</dbReference>
<name>A0A2P5BGZ1_PARAD</name>
<protein>
    <recommendedName>
        <fullName evidence="8">Ubiquitin carboxyl-terminal hydrolase</fullName>
        <ecNumber evidence="8">3.4.19.12</ecNumber>
    </recommendedName>
</protein>
<gene>
    <name evidence="11" type="ORF">PanWU01x14_240380</name>
</gene>
<feature type="region of interest" description="Disordered" evidence="9">
    <location>
        <begin position="65"/>
        <end position="132"/>
    </location>
</feature>
<dbReference type="InterPro" id="IPR018200">
    <property type="entry name" value="USP_CS"/>
</dbReference>
<evidence type="ECO:0000256" key="2">
    <source>
        <dbReference type="ARBA" id="ARBA00009085"/>
    </source>
</evidence>
<dbReference type="STRING" id="3476.A0A2P5BGZ1"/>
<organism evidence="11 12">
    <name type="scientific">Parasponia andersonii</name>
    <name type="common">Sponia andersonii</name>
    <dbReference type="NCBI Taxonomy" id="3476"/>
    <lineage>
        <taxon>Eukaryota</taxon>
        <taxon>Viridiplantae</taxon>
        <taxon>Streptophyta</taxon>
        <taxon>Embryophyta</taxon>
        <taxon>Tracheophyta</taxon>
        <taxon>Spermatophyta</taxon>
        <taxon>Magnoliopsida</taxon>
        <taxon>eudicotyledons</taxon>
        <taxon>Gunneridae</taxon>
        <taxon>Pentapetalae</taxon>
        <taxon>rosids</taxon>
        <taxon>fabids</taxon>
        <taxon>Rosales</taxon>
        <taxon>Cannabaceae</taxon>
        <taxon>Parasponia</taxon>
    </lineage>
</organism>
<dbReference type="PANTHER" id="PTHR24006">
    <property type="entry name" value="UBIQUITIN CARBOXYL-TERMINAL HYDROLASE"/>
    <property type="match status" value="1"/>
</dbReference>
<dbReference type="PANTHER" id="PTHR24006:SF747">
    <property type="entry name" value="UBIQUITIN CARBOXYL-TERMINAL HYDROLASE 20"/>
    <property type="match status" value="1"/>
</dbReference>
<dbReference type="GO" id="GO:0004843">
    <property type="term" value="F:cysteine-type deubiquitinase activity"/>
    <property type="evidence" value="ECO:0007669"/>
    <property type="project" value="UniProtKB-UniRule"/>
</dbReference>
<evidence type="ECO:0000313" key="11">
    <source>
        <dbReference type="EMBL" id="PON48045.1"/>
    </source>
</evidence>